<dbReference type="AlphaFoldDB" id="A0A6H2H8K3"/>
<dbReference type="Proteomes" id="UP000502041">
    <property type="component" value="Chromosome"/>
</dbReference>
<dbReference type="SUPFAM" id="SSF53697">
    <property type="entry name" value="SIS domain"/>
    <property type="match status" value="1"/>
</dbReference>
<keyword evidence="3" id="KW-0808">Transferase</keyword>
<protein>
    <submittedName>
        <fullName evidence="3">Glutamine--fructose-6-phosphate aminotransferase [isomerizing]</fullName>
        <ecNumber evidence="3">2.6.1.16</ecNumber>
    </submittedName>
</protein>
<keyword evidence="3" id="KW-0032">Aminotransferase</keyword>
<proteinExistence type="predicted"/>
<dbReference type="EMBL" id="CP051461">
    <property type="protein sequence ID" value="QJC55924.1"/>
    <property type="molecule type" value="Genomic_DNA"/>
</dbReference>
<dbReference type="GO" id="GO:1901135">
    <property type="term" value="P:carbohydrate derivative metabolic process"/>
    <property type="evidence" value="ECO:0007669"/>
    <property type="project" value="InterPro"/>
</dbReference>
<reference evidence="3 4" key="1">
    <citation type="submission" date="2020-04" db="EMBL/GenBank/DDBJ databases">
        <title>Complete genome of a Psychrophilic, Marine, Gas Vacuolate Bacterium Polaromonas vacuolata KCTC 22033T.</title>
        <authorList>
            <person name="Hwang K."/>
            <person name="Kim K.M."/>
        </authorList>
    </citation>
    <scope>NUCLEOTIDE SEQUENCE [LARGE SCALE GENOMIC DNA]</scope>
    <source>
        <strain evidence="3 4">KCTC 22033</strain>
    </source>
</reference>
<feature type="domain" description="SIS" evidence="2">
    <location>
        <begin position="30"/>
        <end position="172"/>
    </location>
</feature>
<keyword evidence="4" id="KW-1185">Reference proteome</keyword>
<dbReference type="CDD" id="cd05009">
    <property type="entry name" value="SIS_GlmS_GlmD_2"/>
    <property type="match status" value="1"/>
</dbReference>
<dbReference type="RefSeq" id="WP_168921711.1">
    <property type="nucleotide sequence ID" value="NZ_CP051461.1"/>
</dbReference>
<dbReference type="InterPro" id="IPR001347">
    <property type="entry name" value="SIS_dom"/>
</dbReference>
<accession>A0A6H2H8K3</accession>
<dbReference type="InterPro" id="IPR035466">
    <property type="entry name" value="GlmS/AgaS_SIS"/>
</dbReference>
<evidence type="ECO:0000256" key="1">
    <source>
        <dbReference type="ARBA" id="ARBA00022737"/>
    </source>
</evidence>
<dbReference type="PANTHER" id="PTHR10937:SF8">
    <property type="entry name" value="AMINOTRANSFERASE-RELATED"/>
    <property type="match status" value="1"/>
</dbReference>
<dbReference type="GO" id="GO:0097367">
    <property type="term" value="F:carbohydrate derivative binding"/>
    <property type="evidence" value="ECO:0007669"/>
    <property type="project" value="InterPro"/>
</dbReference>
<evidence type="ECO:0000259" key="2">
    <source>
        <dbReference type="PROSITE" id="PS51464"/>
    </source>
</evidence>
<dbReference type="Gene3D" id="3.40.50.10490">
    <property type="entry name" value="Glucose-6-phosphate isomerase like protein, domain 1"/>
    <property type="match status" value="2"/>
</dbReference>
<dbReference type="CDD" id="cd05008">
    <property type="entry name" value="SIS_GlmS_GlmD_1"/>
    <property type="match status" value="1"/>
</dbReference>
<evidence type="ECO:0000313" key="3">
    <source>
        <dbReference type="EMBL" id="QJC55924.1"/>
    </source>
</evidence>
<feature type="domain" description="SIS" evidence="2">
    <location>
        <begin position="190"/>
        <end position="321"/>
    </location>
</feature>
<dbReference type="InterPro" id="IPR046348">
    <property type="entry name" value="SIS_dom_sf"/>
</dbReference>
<dbReference type="EC" id="2.6.1.16" evidence="3"/>
<organism evidence="3 4">
    <name type="scientific">Polaromonas vacuolata</name>
    <dbReference type="NCBI Taxonomy" id="37448"/>
    <lineage>
        <taxon>Bacteria</taxon>
        <taxon>Pseudomonadati</taxon>
        <taxon>Pseudomonadota</taxon>
        <taxon>Betaproteobacteria</taxon>
        <taxon>Burkholderiales</taxon>
        <taxon>Comamonadaceae</taxon>
        <taxon>Polaromonas</taxon>
    </lineage>
</organism>
<dbReference type="PROSITE" id="PS51464">
    <property type="entry name" value="SIS"/>
    <property type="match status" value="2"/>
</dbReference>
<keyword evidence="1" id="KW-0677">Repeat</keyword>
<dbReference type="KEGG" id="pvac:HC248_01208"/>
<dbReference type="Pfam" id="PF01380">
    <property type="entry name" value="SIS"/>
    <property type="match status" value="2"/>
</dbReference>
<dbReference type="PANTHER" id="PTHR10937">
    <property type="entry name" value="GLUCOSAMINE--FRUCTOSE-6-PHOSPHATE AMINOTRANSFERASE, ISOMERIZING"/>
    <property type="match status" value="1"/>
</dbReference>
<dbReference type="InterPro" id="IPR035490">
    <property type="entry name" value="GlmS/FrlB_SIS"/>
</dbReference>
<sequence>MNQTHMLREILEIPAMLRREAGNWQAQAKEIQTLRSNRPNVTLLGRGSSGNACTFGSYLFTLQTGRQPVEFRPWLTTQALPDADWSDNVAMAFSASGHSTDVTEALRWLKQRGALTVAVTGADGASPLADLADKVFRLRCGPELAVPATKSFVAQLFAVAALANYPVIEAAEQTATAMESLLKSDTVDKLATFLHGAQTTAWVARGPSYAGALDAALKTQESLGKTTVAYSSAEFLHGPIAMFHPQDRVVIFSDADETMASKQAVVTTLLARKVPFITIGSDATHEAGLPLELPKQRWARTAILAILSELVCEELAKRMGLDADAPADLNKVTLTM</sequence>
<evidence type="ECO:0000313" key="4">
    <source>
        <dbReference type="Proteomes" id="UP000502041"/>
    </source>
</evidence>
<name>A0A6H2H8K3_9BURK</name>
<gene>
    <name evidence="3" type="primary">glmS_1</name>
    <name evidence="3" type="ORF">HC248_01208</name>
</gene>
<dbReference type="GO" id="GO:0004360">
    <property type="term" value="F:glutamine-fructose-6-phosphate transaminase (isomerizing) activity"/>
    <property type="evidence" value="ECO:0007669"/>
    <property type="project" value="UniProtKB-EC"/>
</dbReference>